<name>A0AAT9HAC0_9ACTN</name>
<keyword evidence="2" id="KW-0812">Transmembrane</keyword>
<proteinExistence type="predicted"/>
<organism evidence="7">
    <name type="scientific">Streptomyces haneummycinicus</name>
    <dbReference type="NCBI Taxonomy" id="3074435"/>
    <lineage>
        <taxon>Bacteria</taxon>
        <taxon>Bacillati</taxon>
        <taxon>Actinomycetota</taxon>
        <taxon>Actinomycetes</taxon>
        <taxon>Kitasatosporales</taxon>
        <taxon>Streptomycetaceae</taxon>
        <taxon>Streptomyces</taxon>
    </lineage>
</organism>
<evidence type="ECO:0000256" key="4">
    <source>
        <dbReference type="ARBA" id="ARBA00023136"/>
    </source>
</evidence>
<gene>
    <name evidence="7" type="ORF">SHKM778_07210</name>
</gene>
<dbReference type="InterPro" id="IPR004869">
    <property type="entry name" value="MMPL_dom"/>
</dbReference>
<comment type="subcellular location">
    <subcellularLocation>
        <location evidence="1">Membrane</location>
        <topology evidence="1">Multi-pass membrane protein</topology>
    </subcellularLocation>
</comment>
<keyword evidence="3" id="KW-1133">Transmembrane helix</keyword>
<keyword evidence="4" id="KW-0472">Membrane</keyword>
<protein>
    <recommendedName>
        <fullName evidence="6">Membrane transport protein MMPL domain-containing protein</fullName>
    </recommendedName>
</protein>
<evidence type="ECO:0000256" key="5">
    <source>
        <dbReference type="SAM" id="MobiDB-lite"/>
    </source>
</evidence>
<dbReference type="EMBL" id="AP035768">
    <property type="protein sequence ID" value="BFO14333.1"/>
    <property type="molecule type" value="Genomic_DNA"/>
</dbReference>
<evidence type="ECO:0000256" key="3">
    <source>
        <dbReference type="ARBA" id="ARBA00022989"/>
    </source>
</evidence>
<reference evidence="7" key="2">
    <citation type="submission" date="2024-07" db="EMBL/GenBank/DDBJ databases">
        <title>Streptomyces haneummycinica sp. nov., a new antibiotic-producing actinobacterium isolated from marine sediment.</title>
        <authorList>
            <person name="Uemura M."/>
            <person name="Hamada M."/>
            <person name="Hirano S."/>
            <person name="Kobayashi K."/>
            <person name="Ohshiro T."/>
            <person name="Kobayashi T."/>
            <person name="Terahara T."/>
        </authorList>
    </citation>
    <scope>NUCLEOTIDE SEQUENCE</scope>
    <source>
        <strain evidence="7">KM77-8</strain>
    </source>
</reference>
<evidence type="ECO:0000256" key="2">
    <source>
        <dbReference type="ARBA" id="ARBA00022692"/>
    </source>
</evidence>
<reference evidence="7" key="1">
    <citation type="submission" date="2024-06" db="EMBL/GenBank/DDBJ databases">
        <authorList>
            <consortium name="consrtm"/>
            <person name="Uemura M."/>
            <person name="Terahara T."/>
        </authorList>
    </citation>
    <scope>NUCLEOTIDE SEQUENCE</scope>
    <source>
        <strain evidence="7">KM77-8</strain>
    </source>
</reference>
<evidence type="ECO:0000259" key="6">
    <source>
        <dbReference type="Pfam" id="PF03176"/>
    </source>
</evidence>
<feature type="region of interest" description="Disordered" evidence="5">
    <location>
        <begin position="71"/>
        <end position="93"/>
    </location>
</feature>
<dbReference type="GO" id="GO:0016020">
    <property type="term" value="C:membrane"/>
    <property type="evidence" value="ECO:0007669"/>
    <property type="project" value="UniProtKB-SubCell"/>
</dbReference>
<evidence type="ECO:0000256" key="1">
    <source>
        <dbReference type="ARBA" id="ARBA00004141"/>
    </source>
</evidence>
<evidence type="ECO:0000313" key="7">
    <source>
        <dbReference type="EMBL" id="BFO14333.1"/>
    </source>
</evidence>
<dbReference type="Pfam" id="PF03176">
    <property type="entry name" value="MMPL"/>
    <property type="match status" value="1"/>
</dbReference>
<accession>A0AAT9HAC0</accession>
<dbReference type="AlphaFoldDB" id="A0AAT9HAC0"/>
<sequence>MTEPALREALDSSLTAMGDVTGVREVSDPAGDVMVSEDGRTAVAEVTFTTAAEEDVPAGTLDAVKAAGQQAEGRGCGPCTAVTPTLPPPRRSVRPSWWDWASPWSSS</sequence>
<feature type="domain" description="Membrane transport protein MMPL" evidence="6">
    <location>
        <begin position="5"/>
        <end position="72"/>
    </location>
</feature>